<keyword evidence="2" id="KW-1185">Reference proteome</keyword>
<comment type="caution">
    <text evidence="1">The sequence shown here is derived from an EMBL/GenBank/DDBJ whole genome shotgun (WGS) entry which is preliminary data.</text>
</comment>
<dbReference type="Gene3D" id="2.60.40.3330">
    <property type="match status" value="1"/>
</dbReference>
<organism evidence="1 2">
    <name type="scientific">Pristionchus fissidentatus</name>
    <dbReference type="NCBI Taxonomy" id="1538716"/>
    <lineage>
        <taxon>Eukaryota</taxon>
        <taxon>Metazoa</taxon>
        <taxon>Ecdysozoa</taxon>
        <taxon>Nematoda</taxon>
        <taxon>Chromadorea</taxon>
        <taxon>Rhabditida</taxon>
        <taxon>Rhabditina</taxon>
        <taxon>Diplogasteromorpha</taxon>
        <taxon>Diplogasteroidea</taxon>
        <taxon>Neodiplogasteridae</taxon>
        <taxon>Pristionchus</taxon>
    </lineage>
</organism>
<evidence type="ECO:0000313" key="2">
    <source>
        <dbReference type="Proteomes" id="UP001432322"/>
    </source>
</evidence>
<dbReference type="Proteomes" id="UP001432322">
    <property type="component" value="Unassembled WGS sequence"/>
</dbReference>
<dbReference type="EMBL" id="BTSY01000005">
    <property type="protein sequence ID" value="GMT27422.1"/>
    <property type="molecule type" value="Genomic_DNA"/>
</dbReference>
<dbReference type="InterPro" id="IPR038479">
    <property type="entry name" value="Transthyretin-like_sf"/>
</dbReference>
<name>A0AAV5W8V1_9BILA</name>
<reference evidence="1" key="1">
    <citation type="submission" date="2023-10" db="EMBL/GenBank/DDBJ databases">
        <title>Genome assembly of Pristionchus species.</title>
        <authorList>
            <person name="Yoshida K."/>
            <person name="Sommer R.J."/>
        </authorList>
    </citation>
    <scope>NUCLEOTIDE SEQUENCE</scope>
    <source>
        <strain evidence="1">RS5133</strain>
    </source>
</reference>
<proteinExistence type="predicted"/>
<gene>
    <name evidence="1" type="ORF">PFISCL1PPCAC_18719</name>
</gene>
<sequence length="204" mass="23357">MVLRVLYILYAFELFYLVDAWYRSVDVKGRFGCIDKSGDWIPLKGSAVLYEYDGTELDPHDLKDEVNLEEKGRFHLHGSEFEISSSPRFFIGFWVQCKDENKCADPAIRERCAIRYNSRSMGRYSGPPIHSIANMFTHRFEYSRYGEENVQDTYELDCTIGFKSNTTGETIPGLSCSGSLCPDSDGRCSFPTSFHSEYTAVRLP</sequence>
<protein>
    <submittedName>
        <fullName evidence="1">Uncharacterized protein</fullName>
    </submittedName>
</protein>
<accession>A0AAV5W8V1</accession>
<evidence type="ECO:0000313" key="1">
    <source>
        <dbReference type="EMBL" id="GMT27422.1"/>
    </source>
</evidence>
<dbReference type="AlphaFoldDB" id="A0AAV5W8V1"/>